<evidence type="ECO:0000313" key="3">
    <source>
        <dbReference type="Proteomes" id="UP000237797"/>
    </source>
</evidence>
<proteinExistence type="predicted"/>
<organism evidence="2 3">
    <name type="scientific">Planifilum fimeticola</name>
    <dbReference type="NCBI Taxonomy" id="201975"/>
    <lineage>
        <taxon>Bacteria</taxon>
        <taxon>Bacillati</taxon>
        <taxon>Bacillota</taxon>
        <taxon>Bacilli</taxon>
        <taxon>Bacillales</taxon>
        <taxon>Thermoactinomycetaceae</taxon>
        <taxon>Planifilum</taxon>
    </lineage>
</organism>
<name>A0A2T0LCT6_9BACL</name>
<keyword evidence="3" id="KW-1185">Reference proteome</keyword>
<gene>
    <name evidence="2" type="ORF">CLV97_12346</name>
</gene>
<evidence type="ECO:0000256" key="1">
    <source>
        <dbReference type="SAM" id="Phobius"/>
    </source>
</evidence>
<keyword evidence="1" id="KW-0472">Membrane</keyword>
<dbReference type="RefSeq" id="WP_106346014.1">
    <property type="nucleotide sequence ID" value="NZ_PVNE01000023.1"/>
</dbReference>
<accession>A0A2T0LCT6</accession>
<sequence length="164" mass="19586">MSREELRDSKNVIPMILFVTIFPSLFVTLFFSIRGDIREDKHDREPHEVVVMLENAFLQRNGALIKRLAAPEYAKQAADTLDIPLTQGSQNNRTLPDNWVMEEYKIDENHYLYHLTWVDETEHIRDYLRVKRINDEWRANELHPERFEQEIKGIKPRIIRGNKE</sequence>
<keyword evidence="1" id="KW-0812">Transmembrane</keyword>
<dbReference type="AlphaFoldDB" id="A0A2T0LCT6"/>
<reference evidence="2 3" key="1">
    <citation type="submission" date="2018-03" db="EMBL/GenBank/DDBJ databases">
        <title>Genomic Encyclopedia of Archaeal and Bacterial Type Strains, Phase II (KMG-II): from individual species to whole genera.</title>
        <authorList>
            <person name="Goeker M."/>
        </authorList>
    </citation>
    <scope>NUCLEOTIDE SEQUENCE [LARGE SCALE GENOMIC DNA]</scope>
    <source>
        <strain evidence="2 3">DSM 44946</strain>
    </source>
</reference>
<dbReference type="Proteomes" id="UP000237797">
    <property type="component" value="Unassembled WGS sequence"/>
</dbReference>
<comment type="caution">
    <text evidence="2">The sequence shown here is derived from an EMBL/GenBank/DDBJ whole genome shotgun (WGS) entry which is preliminary data.</text>
</comment>
<dbReference type="EMBL" id="PVNE01000023">
    <property type="protein sequence ID" value="PRX39593.1"/>
    <property type="molecule type" value="Genomic_DNA"/>
</dbReference>
<feature type="transmembrane region" description="Helical" evidence="1">
    <location>
        <begin position="12"/>
        <end position="33"/>
    </location>
</feature>
<keyword evidence="1" id="KW-1133">Transmembrane helix</keyword>
<protein>
    <submittedName>
        <fullName evidence="2">Uncharacterized protein</fullName>
    </submittedName>
</protein>
<evidence type="ECO:0000313" key="2">
    <source>
        <dbReference type="EMBL" id="PRX39593.1"/>
    </source>
</evidence>